<feature type="signal peptide" evidence="1">
    <location>
        <begin position="1"/>
        <end position="24"/>
    </location>
</feature>
<evidence type="ECO:0000256" key="1">
    <source>
        <dbReference type="SAM" id="SignalP"/>
    </source>
</evidence>
<evidence type="ECO:0000313" key="2">
    <source>
        <dbReference type="EMBL" id="AFD25015.1"/>
    </source>
</evidence>
<keyword evidence="3" id="KW-1185">Reference proteome</keyword>
<dbReference type="PATRIC" id="fig|745776.4.peg.1117"/>
<dbReference type="OrthoDB" id="76352at2"/>
<accession>H8GZP6</accession>
<dbReference type="HOGENOM" id="CLU_1882324_0_0_0"/>
<gene>
    <name evidence="2" type="ordered locus">DGo_CA1088</name>
</gene>
<evidence type="ECO:0000313" key="3">
    <source>
        <dbReference type="Proteomes" id="UP000007575"/>
    </source>
</evidence>
<proteinExistence type="predicted"/>
<sequence>MKTLTRLFPVLTLAAALGAAPLAAAQTAALPTPLLTTDTAQLEVFAQTPAVAVVTYYSAAPTDKDTQVLGETTLNWRNNAARTAQIQAGAPVGTRYVRIYTAGQATVLAYDAAFVAGVETLADQSGGALPTQALN</sequence>
<keyword evidence="1" id="KW-0732">Signal</keyword>
<protein>
    <submittedName>
        <fullName evidence="2">Uncharacterized protein</fullName>
    </submittedName>
</protein>
<name>H8GZP6_DEIGI</name>
<reference evidence="2 3" key="1">
    <citation type="journal article" date="2012" name="PLoS ONE">
        <title>Genome sequence and transcriptome analysis of the radioresistant bacterium Deinococcus gobiensis: insights into the extreme environmental adaptations.</title>
        <authorList>
            <person name="Yuan M."/>
            <person name="Chen M."/>
            <person name="Zhang W."/>
            <person name="Lu W."/>
            <person name="Wang J."/>
            <person name="Yang M."/>
            <person name="Zhao P."/>
            <person name="Tang R."/>
            <person name="Li X."/>
            <person name="Hao Y."/>
            <person name="Zhou Z."/>
            <person name="Zhan Y."/>
            <person name="Yu H."/>
            <person name="Teng C."/>
            <person name="Yan Y."/>
            <person name="Ping S."/>
            <person name="Wang Y."/>
            <person name="Lin M."/>
        </authorList>
    </citation>
    <scope>NUCLEOTIDE SEQUENCE [LARGE SCALE GENOMIC DNA]</scope>
    <source>
        <strain evidence="2 3">I-0</strain>
    </source>
</reference>
<feature type="chain" id="PRO_5003612323" evidence="1">
    <location>
        <begin position="25"/>
        <end position="135"/>
    </location>
</feature>
<dbReference type="STRING" id="745776.DGo_CA1088"/>
<dbReference type="EMBL" id="CP002191">
    <property type="protein sequence ID" value="AFD25015.1"/>
    <property type="molecule type" value="Genomic_DNA"/>
</dbReference>
<organism evidence="2 3">
    <name type="scientific">Deinococcus gobiensis (strain DSM 21396 / JCM 16679 / CGMCC 1.7299 / I-0)</name>
    <dbReference type="NCBI Taxonomy" id="745776"/>
    <lineage>
        <taxon>Bacteria</taxon>
        <taxon>Thermotogati</taxon>
        <taxon>Deinococcota</taxon>
        <taxon>Deinococci</taxon>
        <taxon>Deinococcales</taxon>
        <taxon>Deinococcaceae</taxon>
        <taxon>Deinococcus</taxon>
    </lineage>
</organism>
<dbReference type="Proteomes" id="UP000007575">
    <property type="component" value="Chromosome"/>
</dbReference>
<dbReference type="RefSeq" id="WP_014684498.1">
    <property type="nucleotide sequence ID" value="NC_017790.1"/>
</dbReference>
<dbReference type="KEGG" id="dgo:DGo_CA1088"/>
<dbReference type="AlphaFoldDB" id="H8GZP6"/>